<dbReference type="Pfam" id="PF05795">
    <property type="entry name" value="Plasmodium_Vir"/>
    <property type="match status" value="2"/>
</dbReference>
<dbReference type="VEuPathDB" id="PlasmoDB:PocGH01_00231400"/>
<evidence type="ECO:0000256" key="1">
    <source>
        <dbReference type="SAM" id="Phobius"/>
    </source>
</evidence>
<dbReference type="InterPro" id="IPR008780">
    <property type="entry name" value="Plasmodium_Vir"/>
</dbReference>
<gene>
    <name evidence="2" type="ORF">POVCU2_0013580</name>
</gene>
<dbReference type="EMBL" id="FLQU01000196">
    <property type="protein sequence ID" value="SBS82047.1"/>
    <property type="molecule type" value="Genomic_DNA"/>
</dbReference>
<organism evidence="2 3">
    <name type="scientific">Plasmodium ovale curtisi</name>
    <dbReference type="NCBI Taxonomy" id="864141"/>
    <lineage>
        <taxon>Eukaryota</taxon>
        <taxon>Sar</taxon>
        <taxon>Alveolata</taxon>
        <taxon>Apicomplexa</taxon>
        <taxon>Aconoidasida</taxon>
        <taxon>Haemosporida</taxon>
        <taxon>Plasmodiidae</taxon>
        <taxon>Plasmodium</taxon>
        <taxon>Plasmodium (Plasmodium)</taxon>
    </lineage>
</organism>
<keyword evidence="1" id="KW-1133">Transmembrane helix</keyword>
<evidence type="ECO:0000313" key="2">
    <source>
        <dbReference type="EMBL" id="SBS82047.1"/>
    </source>
</evidence>
<reference evidence="3" key="1">
    <citation type="submission" date="2016-05" db="EMBL/GenBank/DDBJ databases">
        <authorList>
            <person name="Naeem Raeece"/>
        </authorList>
    </citation>
    <scope>NUCLEOTIDE SEQUENCE [LARGE SCALE GENOMIC DNA]</scope>
</reference>
<dbReference type="Proteomes" id="UP000078560">
    <property type="component" value="Unassembled WGS sequence"/>
</dbReference>
<proteinExistence type="predicted"/>
<keyword evidence="1" id="KW-0812">Transmembrane</keyword>
<sequence>MENENEEYDIFTDLYKYSTLESTRRSHSADLGDEAYCNNLGNHFGKYAPKIVDTCKQFLQMFSTYNFMLIMNAINKEKSCAVMNYWLNSDLREIINEHNLESIFYTSMTEQSKKKVNKTISNFKLYKIEDNEFNKLKILYGLYENFYKIKNDIKSVGGEVCKQICIYKNECAIIYNNNVEKCPTNNRSKFCHELENFKKKYMAENTCNICPEVPDLKPNPQKIQPEEKTYQETQNLDSRENHHTYESGDTYSTVDRYSIIPVFSCIFVGIFIILFLFYKFTKFGNCLRKNIISKKMIWNNIDEEKNSTFILSPDTENTFSENTPYHIAYHSV</sequence>
<feature type="transmembrane region" description="Helical" evidence="1">
    <location>
        <begin position="257"/>
        <end position="278"/>
    </location>
</feature>
<dbReference type="AlphaFoldDB" id="A0A1A8VQV2"/>
<keyword evidence="1" id="KW-0472">Membrane</keyword>
<evidence type="ECO:0000313" key="3">
    <source>
        <dbReference type="Proteomes" id="UP000078560"/>
    </source>
</evidence>
<protein>
    <submittedName>
        <fullName evidence="2">PIR Superfamily Protein</fullName>
    </submittedName>
</protein>
<name>A0A1A8VQV2_PLAOA</name>
<accession>A0A1A8VQV2</accession>